<feature type="region of interest" description="Disordered" evidence="1">
    <location>
        <begin position="211"/>
        <end position="244"/>
    </location>
</feature>
<reference evidence="2 3" key="1">
    <citation type="submission" date="2021-06" db="EMBL/GenBank/DDBJ databases">
        <title>Complete genome sequence of Erwinia phage pEa_SNUABM_17.</title>
        <authorList>
            <person name="Kim S.G."/>
            <person name="Park S.C."/>
        </authorList>
    </citation>
    <scope>NUCLEOTIDE SEQUENCE [LARGE SCALE GENOMIC DNA]</scope>
</reference>
<feature type="region of interest" description="Disordered" evidence="1">
    <location>
        <begin position="177"/>
        <end position="199"/>
    </location>
</feature>
<sequence length="318" mass="34067">MALIRINIADSLVSESAAKKPAYKMAKSGKTPVLVINSAKKSELQAVVGHLKKAKAAAVAGINASIKSNTAATKARQLPRGDKRTKLMATRKTEKAKATSEIKTAKAALREANKVAKAHGLGGLNLPLSAADIKTGVGADKALKAIRATKLTEFGVTGKRGTFKPMFMKEAKFDEIGRASSPSDRKVKPGAKKKEVTASEIGREKAKLFGKKATPKTTQHKTIGQKNDAARQSLQAQSKQWDKDTRMAKRMLKELNDGKAITAKAGWSGSVKNGKGVFTNKNGKKIVVKKSDMTKYGLTPDSFKRSLGEADIHDTDKD</sequence>
<accession>A0AAE7XMJ6</accession>
<evidence type="ECO:0000313" key="3">
    <source>
        <dbReference type="Proteomes" id="UP000827911"/>
    </source>
</evidence>
<gene>
    <name evidence="2" type="ORF">pEaSNUABM17_00193</name>
</gene>
<feature type="compositionally biased region" description="Polar residues" evidence="1">
    <location>
        <begin position="215"/>
        <end position="239"/>
    </location>
</feature>
<protein>
    <submittedName>
        <fullName evidence="2">Uncharacterized protein</fullName>
    </submittedName>
</protein>
<proteinExistence type="predicted"/>
<dbReference type="EMBL" id="MZ443777">
    <property type="protein sequence ID" value="QZE57739.1"/>
    <property type="molecule type" value="Genomic_DNA"/>
</dbReference>
<keyword evidence="3" id="KW-1185">Reference proteome</keyword>
<evidence type="ECO:0000313" key="2">
    <source>
        <dbReference type="EMBL" id="QZE57739.1"/>
    </source>
</evidence>
<name>A0AAE7XMJ6_9CAUD</name>
<evidence type="ECO:0000256" key="1">
    <source>
        <dbReference type="SAM" id="MobiDB-lite"/>
    </source>
</evidence>
<dbReference type="Proteomes" id="UP000827911">
    <property type="component" value="Segment"/>
</dbReference>
<organism evidence="2 3">
    <name type="scientific">Erwinia phage pEa_SNUABM_17</name>
    <dbReference type="NCBI Taxonomy" id="2869545"/>
    <lineage>
        <taxon>Viruses</taxon>
        <taxon>Duplodnaviria</taxon>
        <taxon>Heunggongvirae</taxon>
        <taxon>Uroviricota</taxon>
        <taxon>Caudoviricetes</taxon>
        <taxon>Alexandravirus</taxon>
        <taxon>Alexandravirus SNUABM17</taxon>
    </lineage>
</organism>